<evidence type="ECO:0000313" key="5">
    <source>
        <dbReference type="EMBL" id="SNR14592.1"/>
    </source>
</evidence>
<dbReference type="InterPro" id="IPR052708">
    <property type="entry name" value="PxpC"/>
</dbReference>
<dbReference type="RefSeq" id="WP_095069682.1">
    <property type="nucleotide sequence ID" value="NZ_LT899436.1"/>
</dbReference>
<dbReference type="AlphaFoldDB" id="A0A238U654"/>
<dbReference type="GO" id="GO:0004039">
    <property type="term" value="F:allophanate hydrolase activity"/>
    <property type="evidence" value="ECO:0007669"/>
    <property type="project" value="UniProtKB-EC"/>
</dbReference>
<dbReference type="InterPro" id="IPR003778">
    <property type="entry name" value="CT_A_B"/>
</dbReference>
<keyword evidence="2 5" id="KW-0378">Hydrolase</keyword>
<dbReference type="SMART" id="SM00797">
    <property type="entry name" value="AHS2"/>
    <property type="match status" value="1"/>
</dbReference>
<evidence type="ECO:0000256" key="1">
    <source>
        <dbReference type="ARBA" id="ARBA00022741"/>
    </source>
</evidence>
<dbReference type="Pfam" id="PF02626">
    <property type="entry name" value="CT_A_B"/>
    <property type="match status" value="1"/>
</dbReference>
<evidence type="ECO:0000256" key="2">
    <source>
        <dbReference type="ARBA" id="ARBA00022801"/>
    </source>
</evidence>
<dbReference type="PANTHER" id="PTHR43309">
    <property type="entry name" value="5-OXOPROLINASE SUBUNIT C"/>
    <property type="match status" value="1"/>
</dbReference>
<dbReference type="EC" id="3.5.1.54" evidence="5"/>
<keyword evidence="6" id="KW-1185">Reference proteome</keyword>
<dbReference type="PANTHER" id="PTHR43309:SF5">
    <property type="entry name" value="5-OXOPROLINASE SUBUNIT C"/>
    <property type="match status" value="1"/>
</dbReference>
<sequence>MLKVLHPGFFSTIQDQGRFGYAHYGVPTSGAMDLYAHQLANAVLNNNQNASTIEITSGGAKFEFLKRTQISITGADFNPKINESSIETNKRITVNAGDVLSFGKREYGLRTYFAVSNGFDVDTVLGSKSFYKGITAQNVLKKGDEIPFFESDEENYEAHARININSLHFTSPILNCYIGPEFDLLSLKQRKKLLETDFKISANNSRMGYFLEETIENNFPAMLSSGVIPGTVQLTPSGKLIVLMRDCQVTGGYPRVLQLTSQAINQLAQKITQDTICFKIKTPH</sequence>
<reference evidence="5 6" key="1">
    <citation type="submission" date="2017-07" db="EMBL/GenBank/DDBJ databases">
        <authorList>
            <person name="Sun Z.S."/>
            <person name="Albrecht U."/>
            <person name="Echele G."/>
            <person name="Lee C.C."/>
        </authorList>
    </citation>
    <scope>NUCLEOTIDE SEQUENCE [LARGE SCALE GENOMIC DNA]</scope>
    <source>
        <strain evidence="6">type strain: KCTC 22618</strain>
    </source>
</reference>
<dbReference type="KEGG" id="tje:TJEJU_0821"/>
<dbReference type="EMBL" id="LT899436">
    <property type="protein sequence ID" value="SNR14592.1"/>
    <property type="molecule type" value="Genomic_DNA"/>
</dbReference>
<gene>
    <name evidence="5" type="ORF">TJEJU_0821</name>
</gene>
<dbReference type="Proteomes" id="UP000215214">
    <property type="component" value="Chromosome TJEJU"/>
</dbReference>
<proteinExistence type="predicted"/>
<keyword evidence="3" id="KW-0067">ATP-binding</keyword>
<name>A0A238U654_9FLAO</name>
<evidence type="ECO:0000256" key="3">
    <source>
        <dbReference type="ARBA" id="ARBA00022840"/>
    </source>
</evidence>
<dbReference type="InterPro" id="IPR029000">
    <property type="entry name" value="Cyclophilin-like_dom_sf"/>
</dbReference>
<dbReference type="Gene3D" id="2.40.100.10">
    <property type="entry name" value="Cyclophilin-like"/>
    <property type="match status" value="1"/>
</dbReference>
<dbReference type="GO" id="GO:0005524">
    <property type="term" value="F:ATP binding"/>
    <property type="evidence" value="ECO:0007669"/>
    <property type="project" value="UniProtKB-KW"/>
</dbReference>
<dbReference type="OrthoDB" id="9782422at2"/>
<keyword evidence="1" id="KW-0547">Nucleotide-binding</keyword>
<feature type="domain" description="Carboxyltransferase" evidence="4">
    <location>
        <begin position="23"/>
        <end position="284"/>
    </location>
</feature>
<protein>
    <submittedName>
        <fullName evidence="5">Allophanate hydrolase subunit 2</fullName>
        <ecNumber evidence="5">3.5.1.54</ecNumber>
    </submittedName>
</protein>
<evidence type="ECO:0000259" key="4">
    <source>
        <dbReference type="SMART" id="SM00797"/>
    </source>
</evidence>
<evidence type="ECO:0000313" key="6">
    <source>
        <dbReference type="Proteomes" id="UP000215214"/>
    </source>
</evidence>
<organism evidence="5 6">
    <name type="scientific">Tenacibaculum jejuense</name>
    <dbReference type="NCBI Taxonomy" id="584609"/>
    <lineage>
        <taxon>Bacteria</taxon>
        <taxon>Pseudomonadati</taxon>
        <taxon>Bacteroidota</taxon>
        <taxon>Flavobacteriia</taxon>
        <taxon>Flavobacteriales</taxon>
        <taxon>Flavobacteriaceae</taxon>
        <taxon>Tenacibaculum</taxon>
    </lineage>
</organism>
<accession>A0A238U654</accession>